<accession>A0A8A1LQD3</accession>
<dbReference type="VEuPathDB" id="FungiDB:I7I53_01711"/>
<proteinExistence type="predicted"/>
<organism evidence="1 2">
    <name type="scientific">Ajellomyces capsulatus (strain H88)</name>
    <name type="common">Darling's disease fungus</name>
    <name type="synonym">Histoplasma capsulatum</name>
    <dbReference type="NCBI Taxonomy" id="544711"/>
    <lineage>
        <taxon>Eukaryota</taxon>
        <taxon>Fungi</taxon>
        <taxon>Dikarya</taxon>
        <taxon>Ascomycota</taxon>
        <taxon>Pezizomycotina</taxon>
        <taxon>Eurotiomycetes</taxon>
        <taxon>Eurotiomycetidae</taxon>
        <taxon>Onygenales</taxon>
        <taxon>Ajellomycetaceae</taxon>
        <taxon>Histoplasma</taxon>
    </lineage>
</organism>
<name>A0A8A1LQD3_AJEC8</name>
<reference evidence="1" key="1">
    <citation type="submission" date="2021-01" db="EMBL/GenBank/DDBJ databases">
        <title>Chromosome-level genome assembly of a human fungal pathogen reveals clustering of transcriptionally co-regulated genes.</title>
        <authorList>
            <person name="Voorhies M."/>
            <person name="Cohen S."/>
            <person name="Shea T.P."/>
            <person name="Petrus S."/>
            <person name="Munoz J.F."/>
            <person name="Poplawski S."/>
            <person name="Goldman W.E."/>
            <person name="Michael T."/>
            <person name="Cuomo C.A."/>
            <person name="Sil A."/>
            <person name="Beyhan S."/>
        </authorList>
    </citation>
    <scope>NUCLEOTIDE SEQUENCE</scope>
    <source>
        <strain evidence="1">H88</strain>
    </source>
</reference>
<evidence type="ECO:0000313" key="1">
    <source>
        <dbReference type="EMBL" id="QSS54222.1"/>
    </source>
</evidence>
<evidence type="ECO:0000313" key="2">
    <source>
        <dbReference type="Proteomes" id="UP000663419"/>
    </source>
</evidence>
<gene>
    <name evidence="1" type="ORF">I7I53_01711</name>
</gene>
<dbReference type="EMBL" id="CP069104">
    <property type="protein sequence ID" value="QSS54222.1"/>
    <property type="molecule type" value="Genomic_DNA"/>
</dbReference>
<dbReference type="Proteomes" id="UP000663419">
    <property type="component" value="Chromosome 3"/>
</dbReference>
<dbReference type="AlphaFoldDB" id="A0A8A1LQD3"/>
<sequence length="131" mass="14541">MLTSSVANAKSRKPHSRLLFSTAISTLPNIYSRNGADIGLASKRRTDCPTNCHETGNFGACAIFSGNWRRRYEHPCMWKVRTHSLFSGQLGLVTSKSRDIICRVELTSMRFGPPVVVKPPSRQLPSHAKQG</sequence>
<protein>
    <submittedName>
        <fullName evidence="1">Ankyrin repeat protein</fullName>
    </submittedName>
</protein>